<dbReference type="InterPro" id="IPR013320">
    <property type="entry name" value="ConA-like_dom_sf"/>
</dbReference>
<organism evidence="1 2">
    <name type="scientific">Ruania alkalisoli</name>
    <dbReference type="NCBI Taxonomy" id="2779775"/>
    <lineage>
        <taxon>Bacteria</taxon>
        <taxon>Bacillati</taxon>
        <taxon>Actinomycetota</taxon>
        <taxon>Actinomycetes</taxon>
        <taxon>Micrococcales</taxon>
        <taxon>Ruaniaceae</taxon>
        <taxon>Ruania</taxon>
    </lineage>
</organism>
<dbReference type="RefSeq" id="WP_193496292.1">
    <property type="nucleotide sequence ID" value="NZ_CP063169.1"/>
</dbReference>
<dbReference type="KEGG" id="halt:IM660_13700"/>
<reference evidence="1 2" key="1">
    <citation type="submission" date="2020-10" db="EMBL/GenBank/DDBJ databases">
        <title>Haloactinobacterium sp. RN3S43, a bacterium isolated from saline soil.</title>
        <authorList>
            <person name="Sun J.-Q."/>
        </authorList>
    </citation>
    <scope>NUCLEOTIDE SEQUENCE [LARGE SCALE GENOMIC DNA]</scope>
    <source>
        <strain evidence="1 2">RN3S43</strain>
    </source>
</reference>
<gene>
    <name evidence="1" type="ORF">IM660_13700</name>
</gene>
<keyword evidence="2" id="KW-1185">Reference proteome</keyword>
<accession>A0A7M1SQI3</accession>
<protein>
    <submittedName>
        <fullName evidence="1">DUF1961 family protein</fullName>
    </submittedName>
</protein>
<name>A0A7M1SQI3_9MICO</name>
<dbReference type="Pfam" id="PF09224">
    <property type="entry name" value="DUF1961"/>
    <property type="match status" value="1"/>
</dbReference>
<dbReference type="Gene3D" id="2.60.120.200">
    <property type="match status" value="1"/>
</dbReference>
<dbReference type="Proteomes" id="UP000593758">
    <property type="component" value="Chromosome"/>
</dbReference>
<evidence type="ECO:0000313" key="1">
    <source>
        <dbReference type="EMBL" id="QOR69715.1"/>
    </source>
</evidence>
<evidence type="ECO:0000313" key="2">
    <source>
        <dbReference type="Proteomes" id="UP000593758"/>
    </source>
</evidence>
<dbReference type="AlphaFoldDB" id="A0A7M1SQI3"/>
<dbReference type="SUPFAM" id="SSF49899">
    <property type="entry name" value="Concanavalin A-like lectins/glucanases"/>
    <property type="match status" value="1"/>
</dbReference>
<sequence>MTTRGGSVAEPDATTEGTVTEEGIETLYRNPLACESDLAGFRAEGPVTLSFPQRRMRVESTVLSDDSTQGNFVLWCPEEFGPDVEYSWDFWPIREPGLCIVFFAARGRGGVDLFDATLTPRDGDYPQYHSGDIDAYHLSYFRRRIDPRLHTCNLRKSHGFHLVASAPDPIPPVATAVAPYRIRIRHAGGDVAMFVDDLPVLTWHDDGSTGGPALGRGRFGFRQMSPMIAEYANLEVRSLAA</sequence>
<dbReference type="EMBL" id="CP063169">
    <property type="protein sequence ID" value="QOR69715.1"/>
    <property type="molecule type" value="Genomic_DNA"/>
</dbReference>
<proteinExistence type="predicted"/>
<dbReference type="InterPro" id="IPR015305">
    <property type="entry name" value="DUF1961"/>
</dbReference>